<sequence length="327" mass="38187">MAVNKNAQIRYKVLDKCFSNPYKNFYIDDLINHCSIALTEHYGKEATVSRRQIFIDIDFMRSDAGFEAPIIPIKDGRRVFYKYEDASFSILKKPLTNDELESIDNTLEIISRIKGISGLSNLESLETKLLGTKDSNRNHIISFEENEFLVGIENLTLVFNFIKNKQVILITYKSFKSNEVHEYVISPYYLKQHNSRWFLFGWNHDFQNIQNLALDRIINLEIGNQSFIETDIDFEEYFEDIIGVTNFEENQVTEVSIELSENIIPYIISKPIHGSQKMKGNILTIHVKLNYELETLILSYGENMKVLEPINLKNRLIERLKSTLNQY</sequence>
<dbReference type="AlphaFoldDB" id="A0A3P3WCF3"/>
<evidence type="ECO:0000313" key="4">
    <source>
        <dbReference type="Proteomes" id="UP000275719"/>
    </source>
</evidence>
<dbReference type="PANTHER" id="PTHR34580:SF9">
    <property type="entry name" value="SLL5097 PROTEIN"/>
    <property type="match status" value="1"/>
</dbReference>
<gene>
    <name evidence="3" type="ORF">EG240_01715</name>
</gene>
<dbReference type="EMBL" id="RQVQ01000003">
    <property type="protein sequence ID" value="RRJ92845.1"/>
    <property type="molecule type" value="Genomic_DNA"/>
</dbReference>
<dbReference type="InterPro" id="IPR026881">
    <property type="entry name" value="WYL_dom"/>
</dbReference>
<organism evidence="3 4">
    <name type="scientific">Paenimyroides tangerinum</name>
    <dbReference type="NCBI Taxonomy" id="2488728"/>
    <lineage>
        <taxon>Bacteria</taxon>
        <taxon>Pseudomonadati</taxon>
        <taxon>Bacteroidota</taxon>
        <taxon>Flavobacteriia</taxon>
        <taxon>Flavobacteriales</taxon>
        <taxon>Flavobacteriaceae</taxon>
        <taxon>Paenimyroides</taxon>
    </lineage>
</organism>
<evidence type="ECO:0000313" key="3">
    <source>
        <dbReference type="EMBL" id="RRJ92845.1"/>
    </source>
</evidence>
<dbReference type="InterPro" id="IPR057727">
    <property type="entry name" value="WCX_dom"/>
</dbReference>
<keyword evidence="4" id="KW-1185">Reference proteome</keyword>
<dbReference type="OrthoDB" id="43316at2"/>
<accession>A0A3P3WCF3</accession>
<dbReference type="Proteomes" id="UP000275719">
    <property type="component" value="Unassembled WGS sequence"/>
</dbReference>
<feature type="domain" description="WCX" evidence="2">
    <location>
        <begin position="253"/>
        <end position="323"/>
    </location>
</feature>
<dbReference type="Pfam" id="PF13280">
    <property type="entry name" value="WYL"/>
    <property type="match status" value="1"/>
</dbReference>
<reference evidence="3 4" key="1">
    <citation type="submission" date="2018-11" db="EMBL/GenBank/DDBJ databases">
        <title>Flavobacterium sp. nov., YIM 102701-2 draft genome.</title>
        <authorList>
            <person name="Li G."/>
            <person name="Jiang Y."/>
        </authorList>
    </citation>
    <scope>NUCLEOTIDE SEQUENCE [LARGE SCALE GENOMIC DNA]</scope>
    <source>
        <strain evidence="3 4">YIM 102701-2</strain>
    </source>
</reference>
<proteinExistence type="predicted"/>
<dbReference type="InterPro" id="IPR051534">
    <property type="entry name" value="CBASS_pafABC_assoc_protein"/>
</dbReference>
<feature type="domain" description="WYL" evidence="1">
    <location>
        <begin position="153"/>
        <end position="221"/>
    </location>
</feature>
<name>A0A3P3WCF3_9FLAO</name>
<comment type="caution">
    <text evidence="3">The sequence shown here is derived from an EMBL/GenBank/DDBJ whole genome shotgun (WGS) entry which is preliminary data.</text>
</comment>
<evidence type="ECO:0000259" key="1">
    <source>
        <dbReference type="Pfam" id="PF13280"/>
    </source>
</evidence>
<dbReference type="PANTHER" id="PTHR34580">
    <property type="match status" value="1"/>
</dbReference>
<evidence type="ECO:0000259" key="2">
    <source>
        <dbReference type="Pfam" id="PF25583"/>
    </source>
</evidence>
<protein>
    <submittedName>
        <fullName evidence="3">WYL domain-containing protein</fullName>
    </submittedName>
</protein>
<dbReference type="Pfam" id="PF25583">
    <property type="entry name" value="WCX"/>
    <property type="match status" value="1"/>
</dbReference>
<dbReference type="PROSITE" id="PS52050">
    <property type="entry name" value="WYL"/>
    <property type="match status" value="1"/>
</dbReference>